<keyword evidence="3" id="KW-1185">Reference proteome</keyword>
<sequence length="289" mass="31166">MSALQQNKVLKQKIQSNNHEIFIISIDEMDKIINNSPKSSNGIKEAWGGIKNKVEFSAGYYASADDLRTFTKLLGELGGVASKVYIKNYGGKPHIILKGNPRLRSVLTGTKYGVNNAKVITMGLGRSGAINAAKSGGILSIVLLSVYRVANYFLTDQATLSQLVGSLATDIVKVGIATGASVGAAFLAGGFAIAVGPILAVVIVGVFVSWGVSQIDQHYGITDRVIDGLDELGENARIYLLKKKRTAITIANKVTDSLIDYAIESAKNVIVDLSRYYLQKYTPFNQRNY</sequence>
<dbReference type="Proteomes" id="UP000570493">
    <property type="component" value="Unassembled WGS sequence"/>
</dbReference>
<name>A0A7Y0DVI0_9GAMM</name>
<reference evidence="2" key="1">
    <citation type="submission" date="2020-04" db="EMBL/GenBank/DDBJ databases">
        <title>Genome Sequencing for Pseudoaltermonas arctica.</title>
        <authorList>
            <person name="Elkins N.S."/>
        </authorList>
    </citation>
    <scope>NUCLEOTIDE SEQUENCE [LARGE SCALE GENOMIC DNA]</scope>
    <source>
        <strain evidence="2">NEC-BIFX-2020_0012</strain>
    </source>
</reference>
<dbReference type="RefSeq" id="WP_169021293.1">
    <property type="nucleotide sequence ID" value="NZ_JABBMT010000037.1"/>
</dbReference>
<feature type="transmembrane region" description="Helical" evidence="1">
    <location>
        <begin position="136"/>
        <end position="154"/>
    </location>
</feature>
<accession>A0A7Y0DVI0</accession>
<comment type="caution">
    <text evidence="2">The sequence shown here is derived from an EMBL/GenBank/DDBJ whole genome shotgun (WGS) entry which is preliminary data.</text>
</comment>
<evidence type="ECO:0000313" key="2">
    <source>
        <dbReference type="EMBL" id="NMM42379.1"/>
    </source>
</evidence>
<evidence type="ECO:0000313" key="3">
    <source>
        <dbReference type="Proteomes" id="UP000570493"/>
    </source>
</evidence>
<dbReference type="EMBL" id="JABBMT010000037">
    <property type="protein sequence ID" value="NMM42379.1"/>
    <property type="molecule type" value="Genomic_DNA"/>
</dbReference>
<dbReference type="AlphaFoldDB" id="A0A7Y0DVI0"/>
<evidence type="ECO:0000256" key="1">
    <source>
        <dbReference type="SAM" id="Phobius"/>
    </source>
</evidence>
<gene>
    <name evidence="2" type="ORF">HHO47_16530</name>
</gene>
<protein>
    <submittedName>
        <fullName evidence="2">Uncharacterized protein</fullName>
    </submittedName>
</protein>
<keyword evidence="1" id="KW-1133">Transmembrane helix</keyword>
<keyword evidence="1" id="KW-0812">Transmembrane</keyword>
<organism evidence="2 3">
    <name type="scientific">Pseudoalteromonas arctica</name>
    <dbReference type="NCBI Taxonomy" id="394751"/>
    <lineage>
        <taxon>Bacteria</taxon>
        <taxon>Pseudomonadati</taxon>
        <taxon>Pseudomonadota</taxon>
        <taxon>Gammaproteobacteria</taxon>
        <taxon>Alteromonadales</taxon>
        <taxon>Pseudoalteromonadaceae</taxon>
        <taxon>Pseudoalteromonas</taxon>
    </lineage>
</organism>
<proteinExistence type="predicted"/>
<feature type="transmembrane region" description="Helical" evidence="1">
    <location>
        <begin position="174"/>
        <end position="207"/>
    </location>
</feature>
<keyword evidence="1" id="KW-0472">Membrane</keyword>